<name>A0A6B7PXB0_PSEPU</name>
<dbReference type="EMBL" id="MN310372">
    <property type="protein sequence ID" value="QFX76735.1"/>
    <property type="molecule type" value="Genomic_DNA"/>
</dbReference>
<sequence>MSLNDPKISLQAVVKLLSAVNAHARDLNDKELPPDGDSYNELLHLVTDQLNEILAAAQGLTVDPAPYTASAVAKATQVCGSPVAIVLDAIVGRLSLGNLRSILQASECCSQEQLNGNANSQQIAGKALSAAILRGVDSMVASDRQHLELLLTPQA</sequence>
<dbReference type="AlphaFoldDB" id="A0A6B7PXB0"/>
<accession>A0A6B7PXB0</accession>
<dbReference type="RefSeq" id="WP_060515432.1">
    <property type="nucleotide sequence ID" value="NZ_JALKHN010000002.1"/>
</dbReference>
<keyword evidence="1" id="KW-0614">Plasmid</keyword>
<reference evidence="1" key="1">
    <citation type="submission" date="2019-08" db="EMBL/GenBank/DDBJ databases">
        <authorList>
            <person name="Zhou D."/>
            <person name="Chen F."/>
        </authorList>
    </citation>
    <scope>NUCLEOTIDE SEQUENCE</scope>
    <source>
        <strain evidence="1">150716811</strain>
        <plasmid evidence="1">p716811-VIM</plasmid>
    </source>
</reference>
<protein>
    <submittedName>
        <fullName evidence="1">Uncharacterized protein</fullName>
    </submittedName>
</protein>
<evidence type="ECO:0000313" key="1">
    <source>
        <dbReference type="EMBL" id="QFX76735.1"/>
    </source>
</evidence>
<geneLocation type="plasmid" evidence="1">
    <name>p716811-VIM</name>
</geneLocation>
<proteinExistence type="predicted"/>
<organism evidence="1">
    <name type="scientific">Pseudomonas putida</name>
    <name type="common">Arthrobacter siderocapsulatus</name>
    <dbReference type="NCBI Taxonomy" id="303"/>
    <lineage>
        <taxon>Bacteria</taxon>
        <taxon>Pseudomonadati</taxon>
        <taxon>Pseudomonadota</taxon>
        <taxon>Gammaproteobacteria</taxon>
        <taxon>Pseudomonadales</taxon>
        <taxon>Pseudomonadaceae</taxon>
        <taxon>Pseudomonas</taxon>
    </lineage>
</organism>